<accession>A0A9D3VN72</accession>
<evidence type="ECO:0000313" key="1">
    <source>
        <dbReference type="EMBL" id="KAH1090559.1"/>
    </source>
</evidence>
<name>A0A9D3VN72_9ROSI</name>
<evidence type="ECO:0000313" key="2">
    <source>
        <dbReference type="Proteomes" id="UP000828251"/>
    </source>
</evidence>
<proteinExistence type="predicted"/>
<dbReference type="Proteomes" id="UP000828251">
    <property type="component" value="Unassembled WGS sequence"/>
</dbReference>
<comment type="caution">
    <text evidence="1">The sequence shown here is derived from an EMBL/GenBank/DDBJ whole genome shotgun (WGS) entry which is preliminary data.</text>
</comment>
<organism evidence="1 2">
    <name type="scientific">Gossypium stocksii</name>
    <dbReference type="NCBI Taxonomy" id="47602"/>
    <lineage>
        <taxon>Eukaryota</taxon>
        <taxon>Viridiplantae</taxon>
        <taxon>Streptophyta</taxon>
        <taxon>Embryophyta</taxon>
        <taxon>Tracheophyta</taxon>
        <taxon>Spermatophyta</taxon>
        <taxon>Magnoliopsida</taxon>
        <taxon>eudicotyledons</taxon>
        <taxon>Gunneridae</taxon>
        <taxon>Pentapetalae</taxon>
        <taxon>rosids</taxon>
        <taxon>malvids</taxon>
        <taxon>Malvales</taxon>
        <taxon>Malvaceae</taxon>
        <taxon>Malvoideae</taxon>
        <taxon>Gossypium</taxon>
    </lineage>
</organism>
<sequence>MDLKESKANGILPTLGRDNLELGTKALTRVVREVLEQAFKARLERLGGLVQSRCVDCGKKGERSPPSWEVV</sequence>
<protein>
    <submittedName>
        <fullName evidence="1">Uncharacterized protein</fullName>
    </submittedName>
</protein>
<reference evidence="1 2" key="1">
    <citation type="journal article" date="2021" name="Plant Biotechnol. J.">
        <title>Multi-omics assisted identification of the key and species-specific regulatory components of drought-tolerant mechanisms in Gossypium stocksii.</title>
        <authorList>
            <person name="Yu D."/>
            <person name="Ke L."/>
            <person name="Zhang D."/>
            <person name="Wu Y."/>
            <person name="Sun Y."/>
            <person name="Mei J."/>
            <person name="Sun J."/>
            <person name="Sun Y."/>
        </authorList>
    </citation>
    <scope>NUCLEOTIDE SEQUENCE [LARGE SCALE GENOMIC DNA]</scope>
    <source>
        <strain evidence="2">cv. E1</strain>
        <tissue evidence="1">Leaf</tissue>
    </source>
</reference>
<dbReference type="AlphaFoldDB" id="A0A9D3VN72"/>
<keyword evidence="2" id="KW-1185">Reference proteome</keyword>
<gene>
    <name evidence="1" type="ORF">J1N35_017816</name>
</gene>
<dbReference type="EMBL" id="JAIQCV010000006">
    <property type="protein sequence ID" value="KAH1090559.1"/>
    <property type="molecule type" value="Genomic_DNA"/>
</dbReference>